<dbReference type="EMBL" id="VXIV02001529">
    <property type="protein sequence ID" value="KAF6032175.1"/>
    <property type="molecule type" value="Genomic_DNA"/>
</dbReference>
<evidence type="ECO:0000313" key="1">
    <source>
        <dbReference type="EMBL" id="KAF6032175.1"/>
    </source>
</evidence>
<protein>
    <submittedName>
        <fullName evidence="1">Uncharacterized protein</fullName>
    </submittedName>
</protein>
<reference evidence="1" key="1">
    <citation type="submission" date="2020-06" db="EMBL/GenBank/DDBJ databases">
        <title>Draft genome of Bugula neritina, a colonial animal packing powerful symbionts and potential medicines.</title>
        <authorList>
            <person name="Rayko M."/>
        </authorList>
    </citation>
    <scope>NUCLEOTIDE SEQUENCE [LARGE SCALE GENOMIC DNA]</scope>
    <source>
        <strain evidence="1">Kwan_BN1</strain>
    </source>
</reference>
<keyword evidence="2" id="KW-1185">Reference proteome</keyword>
<evidence type="ECO:0000313" key="2">
    <source>
        <dbReference type="Proteomes" id="UP000593567"/>
    </source>
</evidence>
<accession>A0A7J7K1Z9</accession>
<sequence>MGSVDFLFWKPFSLTDASLCCGQVCFCLTLANRHLKCSFFFRCYAKFLSDCDKSGEAVKYILKAMRNFGVP</sequence>
<organism evidence="1 2">
    <name type="scientific">Bugula neritina</name>
    <name type="common">Brown bryozoan</name>
    <name type="synonym">Sertularia neritina</name>
    <dbReference type="NCBI Taxonomy" id="10212"/>
    <lineage>
        <taxon>Eukaryota</taxon>
        <taxon>Metazoa</taxon>
        <taxon>Spiralia</taxon>
        <taxon>Lophotrochozoa</taxon>
        <taxon>Bryozoa</taxon>
        <taxon>Gymnolaemata</taxon>
        <taxon>Cheilostomatida</taxon>
        <taxon>Flustrina</taxon>
        <taxon>Buguloidea</taxon>
        <taxon>Bugulidae</taxon>
        <taxon>Bugula</taxon>
    </lineage>
</organism>
<name>A0A7J7K1Z9_BUGNE</name>
<comment type="caution">
    <text evidence="1">The sequence shown here is derived from an EMBL/GenBank/DDBJ whole genome shotgun (WGS) entry which is preliminary data.</text>
</comment>
<dbReference type="Proteomes" id="UP000593567">
    <property type="component" value="Unassembled WGS sequence"/>
</dbReference>
<proteinExistence type="predicted"/>
<gene>
    <name evidence="1" type="ORF">EB796_009519</name>
</gene>
<dbReference type="AlphaFoldDB" id="A0A7J7K1Z9"/>